<feature type="transmembrane region" description="Helical" evidence="16">
    <location>
        <begin position="25"/>
        <end position="47"/>
    </location>
</feature>
<comment type="similarity">
    <text evidence="4">In the C-terminal section; belongs to the pectinesterase family.</text>
</comment>
<evidence type="ECO:0000256" key="11">
    <source>
        <dbReference type="ARBA" id="ARBA00047928"/>
    </source>
</evidence>
<dbReference type="GO" id="GO:0030599">
    <property type="term" value="F:pectinesterase activity"/>
    <property type="evidence" value="ECO:0007669"/>
    <property type="project" value="UniProtKB-UniRule"/>
</dbReference>
<dbReference type="GO" id="GO:0045490">
    <property type="term" value="P:pectin catabolic process"/>
    <property type="evidence" value="ECO:0007669"/>
    <property type="project" value="UniProtKB-UniRule"/>
</dbReference>
<feature type="domain" description="Pectinesterase inhibitor" evidence="17">
    <location>
        <begin position="71"/>
        <end position="222"/>
    </location>
</feature>
<dbReference type="Gene3D" id="2.160.20.10">
    <property type="entry name" value="Single-stranded right-handed beta-helix, Pectin lyase-like"/>
    <property type="match status" value="1"/>
</dbReference>
<evidence type="ECO:0000256" key="6">
    <source>
        <dbReference type="ARBA" id="ARBA00022512"/>
    </source>
</evidence>
<dbReference type="InterPro" id="IPR000070">
    <property type="entry name" value="Pectinesterase_cat"/>
</dbReference>
<dbReference type="Pfam" id="PF04043">
    <property type="entry name" value="PMEI"/>
    <property type="match status" value="1"/>
</dbReference>
<dbReference type="CDD" id="cd15798">
    <property type="entry name" value="PMEI-like_3"/>
    <property type="match status" value="1"/>
</dbReference>
<dbReference type="Proteomes" id="UP000087766">
    <property type="component" value="Chromosome 5"/>
</dbReference>
<dbReference type="FunFam" id="2.160.20.10:FF:000001">
    <property type="entry name" value="Pectinesterase"/>
    <property type="match status" value="1"/>
</dbReference>
<dbReference type="SUPFAM" id="SSF101148">
    <property type="entry name" value="Plant invertase/pectin methylesterase inhibitor"/>
    <property type="match status" value="1"/>
</dbReference>
<dbReference type="NCBIfam" id="TIGR01614">
    <property type="entry name" value="PME_inhib"/>
    <property type="match status" value="1"/>
</dbReference>
<dbReference type="EC" id="3.1.1.11" evidence="5 14"/>
<evidence type="ECO:0000256" key="8">
    <source>
        <dbReference type="ARBA" id="ARBA00023085"/>
    </source>
</evidence>
<comment type="function">
    <text evidence="12">Acts in the modification of cell walls via demethylesterification of cell wall pectin.</text>
</comment>
<feature type="active site" evidence="13">
    <location>
        <position position="472"/>
    </location>
</feature>
<dbReference type="UniPathway" id="UPA00545">
    <property type="reaction ID" value="UER00823"/>
</dbReference>
<dbReference type="InterPro" id="IPR011050">
    <property type="entry name" value="Pectin_lyase_fold/virulence"/>
</dbReference>
<dbReference type="OrthoDB" id="2019149at2759"/>
<dbReference type="KEGG" id="vra:106760060"/>
<dbReference type="STRING" id="3916.A0A1S3TYZ6"/>
<evidence type="ECO:0000256" key="4">
    <source>
        <dbReference type="ARBA" id="ARBA00007786"/>
    </source>
</evidence>
<evidence type="ECO:0000256" key="1">
    <source>
        <dbReference type="ARBA" id="ARBA00004191"/>
    </source>
</evidence>
<comment type="pathway">
    <text evidence="2 14">Glycan metabolism; pectin degradation; 2-dehydro-3-deoxy-D-gluconate from pectin: step 1/5.</text>
</comment>
<dbReference type="SUPFAM" id="SSF51126">
    <property type="entry name" value="Pectin lyase-like"/>
    <property type="match status" value="1"/>
</dbReference>
<keyword evidence="16" id="KW-0812">Transmembrane</keyword>
<sequence>MAFQDFELITERRRNENRQRLRKKIIISVVSAVLLACVVGAATFVVVQRTGSSTKNATPIQEASARPHVDQSSRLVEMICGSAEYKDKCKKTLGEALEKDPKLTEPKDLLKVSFILAENEMNKAFNETTKMEFASPEEKGAYSDCKEMFDDAKDELRRSIDEVGENDAKVLSTKAAEINNWLSAVMNYEQTCIDGIPEGKMREDFTKLFAESRELVSNALAVMSQFASFFSIFQGAGNIHVPWETTDNDAPAPASASGSSASSASSASAPGVAPAGSAPAPSSAPGAAPVPMPSSDDPLPTLPIPTWAGPSEFKGSDEKPTPNVTVAQDGSGDFKTISEALAAIQTPYEGRYVVYVKAGIYDETVTVTRKLVNLTMYGDGGDKSIITGNKNFVDGVRTFQTASFVVLGDGFLGREMQFRNTAGAEKHQAVAARVQADQAMFFNCVFDGYQDTLYAQTHRQFYRDCTITGTIDFIFGDASAVFQNCTILVKKPLENQQNIVTAQGRLDRQENTGFVLQKCVIKAADDLVPLKGTVKNYLGRPWKEYSRTIIMETQIEDLIHPDGWLPWEGDFALKTLYYGEFNNNGVGASTSARVNWPNRKDIDRDEANRYTVEAFLQGSWINGTGVPAQMGLYS</sequence>
<evidence type="ECO:0000313" key="18">
    <source>
        <dbReference type="Proteomes" id="UP000087766"/>
    </source>
</evidence>
<dbReference type="PANTHER" id="PTHR31707">
    <property type="entry name" value="PECTINESTERASE"/>
    <property type="match status" value="1"/>
</dbReference>
<dbReference type="InterPro" id="IPR006501">
    <property type="entry name" value="Pectinesterase_inhib_dom"/>
</dbReference>
<dbReference type="PROSITE" id="PS00503">
    <property type="entry name" value="PECTINESTERASE_2"/>
    <property type="match status" value="1"/>
</dbReference>
<evidence type="ECO:0000256" key="14">
    <source>
        <dbReference type="RuleBase" id="RU000589"/>
    </source>
</evidence>
<dbReference type="AlphaFoldDB" id="A0A1S3TYZ6"/>
<dbReference type="SMART" id="SM00856">
    <property type="entry name" value="PMEI"/>
    <property type="match status" value="1"/>
</dbReference>
<evidence type="ECO:0000256" key="7">
    <source>
        <dbReference type="ARBA" id="ARBA00022801"/>
    </source>
</evidence>
<gene>
    <name evidence="19" type="primary">LOC106760060</name>
</gene>
<evidence type="ECO:0000256" key="5">
    <source>
        <dbReference type="ARBA" id="ARBA00013229"/>
    </source>
</evidence>
<dbReference type="InterPro" id="IPR033131">
    <property type="entry name" value="Pectinesterase_Asp_AS"/>
</dbReference>
<evidence type="ECO:0000259" key="17">
    <source>
        <dbReference type="SMART" id="SM00856"/>
    </source>
</evidence>
<keyword evidence="16" id="KW-1133">Transmembrane helix</keyword>
<keyword evidence="8 14" id="KW-0063">Aspartyl esterase</keyword>
<evidence type="ECO:0000256" key="10">
    <source>
        <dbReference type="ARBA" id="ARBA00023180"/>
    </source>
</evidence>
<reference evidence="19" key="2">
    <citation type="submission" date="2025-08" db="UniProtKB">
        <authorList>
            <consortium name="RefSeq"/>
        </authorList>
    </citation>
    <scope>IDENTIFICATION</scope>
    <source>
        <tissue evidence="19">Leaf</tissue>
    </source>
</reference>
<evidence type="ECO:0000256" key="12">
    <source>
        <dbReference type="ARBA" id="ARBA00057335"/>
    </source>
</evidence>
<evidence type="ECO:0000256" key="16">
    <source>
        <dbReference type="SAM" id="Phobius"/>
    </source>
</evidence>
<evidence type="ECO:0000256" key="13">
    <source>
        <dbReference type="PROSITE-ProRule" id="PRU10040"/>
    </source>
</evidence>
<comment type="subcellular location">
    <subcellularLocation>
        <location evidence="1">Secreted</location>
        <location evidence="1">Cell wall</location>
    </subcellularLocation>
</comment>
<dbReference type="InterPro" id="IPR012334">
    <property type="entry name" value="Pectin_lyas_fold"/>
</dbReference>
<evidence type="ECO:0000256" key="3">
    <source>
        <dbReference type="ARBA" id="ARBA00006027"/>
    </source>
</evidence>
<dbReference type="FunFam" id="1.20.140.40:FF:000001">
    <property type="entry name" value="Pectinesterase"/>
    <property type="match status" value="1"/>
</dbReference>
<keyword evidence="9" id="KW-1015">Disulfide bond</keyword>
<dbReference type="GeneID" id="106760060"/>
<keyword evidence="10" id="KW-0325">Glycoprotein</keyword>
<comment type="similarity">
    <text evidence="3">In the N-terminal section; belongs to the PMEI family.</text>
</comment>
<evidence type="ECO:0000256" key="2">
    <source>
        <dbReference type="ARBA" id="ARBA00005184"/>
    </source>
</evidence>
<dbReference type="GO" id="GO:0042545">
    <property type="term" value="P:cell wall modification"/>
    <property type="evidence" value="ECO:0007669"/>
    <property type="project" value="UniProtKB-UniRule"/>
</dbReference>
<organism evidence="18 19">
    <name type="scientific">Vigna radiata var. radiata</name>
    <name type="common">Mung bean</name>
    <name type="synonym">Phaseolus aureus</name>
    <dbReference type="NCBI Taxonomy" id="3916"/>
    <lineage>
        <taxon>Eukaryota</taxon>
        <taxon>Viridiplantae</taxon>
        <taxon>Streptophyta</taxon>
        <taxon>Embryophyta</taxon>
        <taxon>Tracheophyta</taxon>
        <taxon>Spermatophyta</taxon>
        <taxon>Magnoliopsida</taxon>
        <taxon>eudicotyledons</taxon>
        <taxon>Gunneridae</taxon>
        <taxon>Pentapetalae</taxon>
        <taxon>rosids</taxon>
        <taxon>fabids</taxon>
        <taxon>Fabales</taxon>
        <taxon>Fabaceae</taxon>
        <taxon>Papilionoideae</taxon>
        <taxon>50 kb inversion clade</taxon>
        <taxon>NPAAA clade</taxon>
        <taxon>indigoferoid/millettioid clade</taxon>
        <taxon>Phaseoleae</taxon>
        <taxon>Vigna</taxon>
    </lineage>
</organism>
<dbReference type="GO" id="GO:0004857">
    <property type="term" value="F:enzyme inhibitor activity"/>
    <property type="evidence" value="ECO:0007669"/>
    <property type="project" value="InterPro"/>
</dbReference>
<keyword evidence="18" id="KW-1185">Reference proteome</keyword>
<keyword evidence="6" id="KW-0134">Cell wall</keyword>
<evidence type="ECO:0000256" key="15">
    <source>
        <dbReference type="SAM" id="MobiDB-lite"/>
    </source>
</evidence>
<name>A0A1S3TYZ6_VIGRR</name>
<evidence type="ECO:0000256" key="9">
    <source>
        <dbReference type="ARBA" id="ARBA00023157"/>
    </source>
</evidence>
<accession>A0A1S3TYZ6</accession>
<proteinExistence type="inferred from homology"/>
<dbReference type="Gene3D" id="1.20.140.40">
    <property type="entry name" value="Invertase/pectin methylesterase inhibitor family protein"/>
    <property type="match status" value="1"/>
</dbReference>
<comment type="catalytic activity">
    <reaction evidence="11 14">
        <text>[(1-&gt;4)-alpha-D-galacturonosyl methyl ester](n) + n H2O = [(1-&gt;4)-alpha-D-galacturonosyl](n) + n methanol + n H(+)</text>
        <dbReference type="Rhea" id="RHEA:22380"/>
        <dbReference type="Rhea" id="RHEA-COMP:14570"/>
        <dbReference type="Rhea" id="RHEA-COMP:14573"/>
        <dbReference type="ChEBI" id="CHEBI:15377"/>
        <dbReference type="ChEBI" id="CHEBI:15378"/>
        <dbReference type="ChEBI" id="CHEBI:17790"/>
        <dbReference type="ChEBI" id="CHEBI:140522"/>
        <dbReference type="ChEBI" id="CHEBI:140523"/>
        <dbReference type="EC" id="3.1.1.11"/>
    </reaction>
</comment>
<feature type="region of interest" description="Disordered" evidence="15">
    <location>
        <begin position="244"/>
        <end position="330"/>
    </location>
</feature>
<keyword evidence="6" id="KW-0964">Secreted</keyword>
<feature type="compositionally biased region" description="Low complexity" evidence="15">
    <location>
        <begin position="250"/>
        <end position="295"/>
    </location>
</feature>
<dbReference type="Pfam" id="PF01095">
    <property type="entry name" value="Pectinesterase"/>
    <property type="match status" value="1"/>
</dbReference>
<keyword evidence="16" id="KW-0472">Membrane</keyword>
<keyword evidence="7 14" id="KW-0378">Hydrolase</keyword>
<evidence type="ECO:0000313" key="19">
    <source>
        <dbReference type="RefSeq" id="XP_014498983.1"/>
    </source>
</evidence>
<dbReference type="InterPro" id="IPR035513">
    <property type="entry name" value="Invertase/methylesterase_inhib"/>
</dbReference>
<dbReference type="RefSeq" id="XP_014498983.1">
    <property type="nucleotide sequence ID" value="XM_014643497.2"/>
</dbReference>
<reference evidence="18" key="1">
    <citation type="journal article" date="2014" name="Nat. Commun.">
        <title>Genome sequence of mungbean and insights into evolution within Vigna species.</title>
        <authorList>
            <person name="Kang Y.J."/>
            <person name="Kim S.K."/>
            <person name="Kim M.Y."/>
            <person name="Lestari P."/>
            <person name="Kim K.H."/>
            <person name="Ha B.K."/>
            <person name="Jun T.H."/>
            <person name="Hwang W.J."/>
            <person name="Lee T."/>
            <person name="Lee J."/>
            <person name="Shim S."/>
            <person name="Yoon M.Y."/>
            <person name="Jang Y.E."/>
            <person name="Han K.S."/>
            <person name="Taeprayoon P."/>
            <person name="Yoon N."/>
            <person name="Somta P."/>
            <person name="Tanya P."/>
            <person name="Kim K.S."/>
            <person name="Gwag J.G."/>
            <person name="Moon J.K."/>
            <person name="Lee Y.H."/>
            <person name="Park B.S."/>
            <person name="Bombarely A."/>
            <person name="Doyle J.J."/>
            <person name="Jackson S.A."/>
            <person name="Schafleitner R."/>
            <person name="Srinives P."/>
            <person name="Varshney R.K."/>
            <person name="Lee S.H."/>
        </authorList>
    </citation>
    <scope>NUCLEOTIDE SEQUENCE [LARGE SCALE GENOMIC DNA]</scope>
    <source>
        <strain evidence="18">cv. VC1973A</strain>
    </source>
</reference>
<protein>
    <recommendedName>
        <fullName evidence="5 14">Pectinesterase</fullName>
        <ecNumber evidence="5 14">3.1.1.11</ecNumber>
    </recommendedName>
</protein>